<evidence type="ECO:0000313" key="1">
    <source>
        <dbReference type="EMBL" id="KHG12270.1"/>
    </source>
</evidence>
<gene>
    <name evidence="1" type="ORF">F383_16899</name>
</gene>
<proteinExistence type="predicted"/>
<keyword evidence="2" id="KW-1185">Reference proteome</keyword>
<dbReference type="AlphaFoldDB" id="A0A0B0NHH9"/>
<sequence length="19" mass="2385">MVNLILNEINMRYKNENFE</sequence>
<dbReference type="EMBL" id="KN397365">
    <property type="protein sequence ID" value="KHG12270.1"/>
    <property type="molecule type" value="Genomic_DNA"/>
</dbReference>
<dbReference type="Proteomes" id="UP000032142">
    <property type="component" value="Unassembled WGS sequence"/>
</dbReference>
<evidence type="ECO:0000313" key="2">
    <source>
        <dbReference type="Proteomes" id="UP000032142"/>
    </source>
</evidence>
<name>A0A0B0NHH9_GOSAR</name>
<accession>A0A0B0NHH9</accession>
<protein>
    <submittedName>
        <fullName evidence="1">Uncharacterized protein</fullName>
    </submittedName>
</protein>
<organism evidence="1 2">
    <name type="scientific">Gossypium arboreum</name>
    <name type="common">Tree cotton</name>
    <name type="synonym">Gossypium nanking</name>
    <dbReference type="NCBI Taxonomy" id="29729"/>
    <lineage>
        <taxon>Eukaryota</taxon>
        <taxon>Viridiplantae</taxon>
        <taxon>Streptophyta</taxon>
        <taxon>Embryophyta</taxon>
        <taxon>Tracheophyta</taxon>
        <taxon>Spermatophyta</taxon>
        <taxon>Magnoliopsida</taxon>
        <taxon>eudicotyledons</taxon>
        <taxon>Gunneridae</taxon>
        <taxon>Pentapetalae</taxon>
        <taxon>rosids</taxon>
        <taxon>malvids</taxon>
        <taxon>Malvales</taxon>
        <taxon>Malvaceae</taxon>
        <taxon>Malvoideae</taxon>
        <taxon>Gossypium</taxon>
    </lineage>
</organism>
<reference evidence="2" key="1">
    <citation type="submission" date="2014-09" db="EMBL/GenBank/DDBJ databases">
        <authorList>
            <person name="Mudge J."/>
            <person name="Ramaraj T."/>
            <person name="Lindquist I.E."/>
            <person name="Bharti A.K."/>
            <person name="Sundararajan A."/>
            <person name="Cameron C.T."/>
            <person name="Woodward J.E."/>
            <person name="May G.D."/>
            <person name="Brubaker C."/>
            <person name="Broadhvest J."/>
            <person name="Wilkins T.A."/>
        </authorList>
    </citation>
    <scope>NUCLEOTIDE SEQUENCE</scope>
    <source>
        <strain evidence="2">cv. AKA8401</strain>
    </source>
</reference>